<dbReference type="InterPro" id="IPR050900">
    <property type="entry name" value="Transposase_IS3/IS150/IS904"/>
</dbReference>
<evidence type="ECO:0000259" key="2">
    <source>
        <dbReference type="PROSITE" id="PS50994"/>
    </source>
</evidence>
<dbReference type="Pfam" id="PF13683">
    <property type="entry name" value="rve_3"/>
    <property type="match status" value="1"/>
</dbReference>
<keyword evidence="4" id="KW-1185">Reference proteome</keyword>
<dbReference type="InterPro" id="IPR036397">
    <property type="entry name" value="RNaseH_sf"/>
</dbReference>
<protein>
    <recommendedName>
        <fullName evidence="2">Integrase catalytic domain-containing protein</fullName>
    </recommendedName>
</protein>
<dbReference type="PROSITE" id="PS50994">
    <property type="entry name" value="INTEGRASE"/>
    <property type="match status" value="1"/>
</dbReference>
<feature type="domain" description="Integrase catalytic" evidence="2">
    <location>
        <begin position="123"/>
        <end position="292"/>
    </location>
</feature>
<accession>A0A2X3KLG1</accession>
<dbReference type="AlphaFoldDB" id="A0A2X3KLG1"/>
<gene>
    <name evidence="3" type="ORF">BARAN1_1260</name>
</gene>
<dbReference type="OrthoDB" id="32960at2"/>
<evidence type="ECO:0000313" key="3">
    <source>
        <dbReference type="EMBL" id="SQD93282.1"/>
    </source>
</evidence>
<dbReference type="SUPFAM" id="SSF53098">
    <property type="entry name" value="Ribonuclease H-like"/>
    <property type="match status" value="1"/>
</dbReference>
<proteinExistence type="predicted"/>
<dbReference type="Gene3D" id="3.30.420.10">
    <property type="entry name" value="Ribonuclease H-like superfamily/Ribonuclease H"/>
    <property type="match status" value="1"/>
</dbReference>
<dbReference type="InterPro" id="IPR025948">
    <property type="entry name" value="HTH-like_dom"/>
</dbReference>
<sequence>MDKKIELVEVHRGKHGLNRCLRALGVSKGTWHRHQCRPAVPAADEKLKAEVLSVVREHPAYGYRRIQVELRERTGERVNHKRLRRLLGTWDLALPRKVARPWPSGVRQILRTGRGKLDLVQGREMEPLEALSTDFTEIRYAGGTKKAHLMAMVDVGSAWVPGWAVGSSADRSLALRCWETVKEALAHVGRGTEGVIVHHDHDAVYTSYDWLQTLLIRDRARVSYAERGARDNPWIESLWGHFKVENGSLLSEAATLEELEWVIDRQMLYYNQERRHSGLGYRAPMAYLEDEGIHPKVLVEIGPRSGSVLGAQVPSVLLSSLLVVYLWRRTSPRKQPTGKYMK</sequence>
<feature type="transmembrane region" description="Helical" evidence="1">
    <location>
        <begin position="308"/>
        <end position="327"/>
    </location>
</feature>
<keyword evidence="1" id="KW-0812">Transmembrane</keyword>
<keyword evidence="1" id="KW-1133">Transmembrane helix</keyword>
<dbReference type="Pfam" id="PF13276">
    <property type="entry name" value="HTH_21"/>
    <property type="match status" value="1"/>
</dbReference>
<keyword evidence="1" id="KW-0472">Membrane</keyword>
<dbReference type="InterPro" id="IPR012337">
    <property type="entry name" value="RNaseH-like_sf"/>
</dbReference>
<dbReference type="InterPro" id="IPR001584">
    <property type="entry name" value="Integrase_cat-core"/>
</dbReference>
<evidence type="ECO:0000256" key="1">
    <source>
        <dbReference type="SAM" id="Phobius"/>
    </source>
</evidence>
<reference evidence="4" key="1">
    <citation type="submission" date="2018-05" db="EMBL/GenBank/DDBJ databases">
        <authorList>
            <person name="Hao L."/>
        </authorList>
    </citation>
    <scope>NUCLEOTIDE SEQUENCE [LARGE SCALE GENOMIC DNA]</scope>
</reference>
<organism evidence="3 4">
    <name type="scientific">Candidatus Bipolaricaulis anaerobius</name>
    <dbReference type="NCBI Taxonomy" id="2026885"/>
    <lineage>
        <taxon>Bacteria</taxon>
        <taxon>Candidatus Bipolaricaulota</taxon>
        <taxon>Candidatus Bipolaricaulia</taxon>
        <taxon>Candidatus Bipolaricaulales</taxon>
        <taxon>Candidatus Bipolaricaulaceae</taxon>
        <taxon>Candidatus Bipolaricaulis</taxon>
    </lineage>
</organism>
<dbReference type="Proteomes" id="UP000249818">
    <property type="component" value="Chromosome BARAN1"/>
</dbReference>
<name>A0A2X3KLG1_9BACT</name>
<dbReference type="GO" id="GO:0003676">
    <property type="term" value="F:nucleic acid binding"/>
    <property type="evidence" value="ECO:0007669"/>
    <property type="project" value="InterPro"/>
</dbReference>
<dbReference type="PANTHER" id="PTHR46889">
    <property type="entry name" value="TRANSPOSASE INSF FOR INSERTION SEQUENCE IS3B-RELATED"/>
    <property type="match status" value="1"/>
</dbReference>
<dbReference type="Pfam" id="PF00665">
    <property type="entry name" value="rve"/>
    <property type="match status" value="1"/>
</dbReference>
<dbReference type="EMBL" id="LS483254">
    <property type="protein sequence ID" value="SQD93282.1"/>
    <property type="molecule type" value="Genomic_DNA"/>
</dbReference>
<dbReference type="KEGG" id="bana:BARAN1_1260"/>
<evidence type="ECO:0000313" key="4">
    <source>
        <dbReference type="Proteomes" id="UP000249818"/>
    </source>
</evidence>
<dbReference type="RefSeq" id="WP_157959535.1">
    <property type="nucleotide sequence ID" value="NZ_LS483254.1"/>
</dbReference>
<dbReference type="GO" id="GO:0015074">
    <property type="term" value="P:DNA integration"/>
    <property type="evidence" value="ECO:0007669"/>
    <property type="project" value="InterPro"/>
</dbReference>
<dbReference type="PANTHER" id="PTHR46889:SF4">
    <property type="entry name" value="TRANSPOSASE INSO FOR INSERTION SEQUENCE ELEMENT IS911B-RELATED"/>
    <property type="match status" value="1"/>
</dbReference>